<dbReference type="Gene3D" id="3.20.20.70">
    <property type="entry name" value="Aldolase class I"/>
    <property type="match status" value="1"/>
</dbReference>
<dbReference type="CDD" id="cd02809">
    <property type="entry name" value="alpha_hydroxyacid_oxid_FMN"/>
    <property type="match status" value="1"/>
</dbReference>
<evidence type="ECO:0000256" key="1">
    <source>
        <dbReference type="ARBA" id="ARBA00001917"/>
    </source>
</evidence>
<feature type="binding site" evidence="7">
    <location>
        <begin position="89"/>
        <end position="91"/>
    </location>
    <ligand>
        <name>FMN</name>
        <dbReference type="ChEBI" id="CHEBI:58210"/>
    </ligand>
</feature>
<dbReference type="GO" id="GO:0016614">
    <property type="term" value="F:oxidoreductase activity, acting on CH-OH group of donors"/>
    <property type="evidence" value="ECO:0007669"/>
    <property type="project" value="UniProtKB-ARBA"/>
</dbReference>
<keyword evidence="4" id="KW-0560">Oxidoreductase</keyword>
<keyword evidence="3 7" id="KW-0288">FMN</keyword>
<evidence type="ECO:0000313" key="10">
    <source>
        <dbReference type="Proteomes" id="UP000027100"/>
    </source>
</evidence>
<gene>
    <name evidence="9" type="ORF">HPO_07112</name>
</gene>
<feature type="binding site" evidence="7">
    <location>
        <position position="138"/>
    </location>
    <ligand>
        <name>FMN</name>
        <dbReference type="ChEBI" id="CHEBI:58210"/>
    </ligand>
</feature>
<feature type="binding site" evidence="7">
    <location>
        <position position="166"/>
    </location>
    <ligand>
        <name>FMN</name>
        <dbReference type="ChEBI" id="CHEBI:58210"/>
    </ligand>
</feature>
<evidence type="ECO:0000259" key="8">
    <source>
        <dbReference type="PROSITE" id="PS51349"/>
    </source>
</evidence>
<evidence type="ECO:0000256" key="4">
    <source>
        <dbReference type="ARBA" id="ARBA00023002"/>
    </source>
</evidence>
<dbReference type="InterPro" id="IPR012133">
    <property type="entry name" value="Alpha-hydoxy_acid_DH_FMN"/>
</dbReference>
<feature type="domain" description="FMN hydroxy acid dehydrogenase" evidence="8">
    <location>
        <begin position="10"/>
        <end position="365"/>
    </location>
</feature>
<feature type="binding site" evidence="7">
    <location>
        <position position="260"/>
    </location>
    <ligand>
        <name>glyoxylate</name>
        <dbReference type="ChEBI" id="CHEBI:36655"/>
    </ligand>
</feature>
<dbReference type="eggNOG" id="COG1304">
    <property type="taxonomic scope" value="Bacteria"/>
</dbReference>
<dbReference type="InterPro" id="IPR037396">
    <property type="entry name" value="FMN_HAD"/>
</dbReference>
<keyword evidence="2 7" id="KW-0285">Flavoprotein</keyword>
<protein>
    <submittedName>
        <fullName evidence="9">FMN-dependent alpha-hydroxy acid dehydrogenase family protein</fullName>
    </submittedName>
</protein>
<dbReference type="FunFam" id="3.20.20.70:FF:000029">
    <property type="entry name" value="L-lactate dehydrogenase"/>
    <property type="match status" value="1"/>
</dbReference>
<dbReference type="PANTHER" id="PTHR10578">
    <property type="entry name" value="S -2-HYDROXY-ACID OXIDASE-RELATED"/>
    <property type="match status" value="1"/>
</dbReference>
<feature type="binding site" evidence="7">
    <location>
        <begin position="316"/>
        <end position="317"/>
    </location>
    <ligand>
        <name>FMN</name>
        <dbReference type="ChEBI" id="CHEBI:58210"/>
    </ligand>
</feature>
<evidence type="ECO:0000313" key="9">
    <source>
        <dbReference type="EMBL" id="KCZ98976.1"/>
    </source>
</evidence>
<dbReference type="EMBL" id="ARYM01000007">
    <property type="protein sequence ID" value="KCZ98976.1"/>
    <property type="molecule type" value="Genomic_DNA"/>
</dbReference>
<evidence type="ECO:0000256" key="7">
    <source>
        <dbReference type="PIRSR" id="PIRSR000138-2"/>
    </source>
</evidence>
<name>A0A062V9M0_9PROT</name>
<evidence type="ECO:0000256" key="6">
    <source>
        <dbReference type="PIRSR" id="PIRSR000138-1"/>
    </source>
</evidence>
<evidence type="ECO:0000256" key="3">
    <source>
        <dbReference type="ARBA" id="ARBA00022643"/>
    </source>
</evidence>
<dbReference type="PANTHER" id="PTHR10578:SF143">
    <property type="entry name" value="FMN-DEPENDENT ALPHA-HYDROXY ACID DEHYDROGENASE PB1A11.03"/>
    <property type="match status" value="1"/>
</dbReference>
<comment type="similarity">
    <text evidence="5">Belongs to the FMN-dependent alpha-hydroxy acid dehydrogenase family.</text>
</comment>
<dbReference type="PATRIC" id="fig|1280954.3.peg.1443"/>
<keyword evidence="10" id="KW-1185">Reference proteome</keyword>
<dbReference type="AlphaFoldDB" id="A0A062V9M0"/>
<dbReference type="Proteomes" id="UP000027100">
    <property type="component" value="Unassembled WGS sequence"/>
</dbReference>
<dbReference type="RefSeq" id="WP_035596325.1">
    <property type="nucleotide sequence ID" value="NZ_ARYM01000007.1"/>
</dbReference>
<feature type="binding site" evidence="7">
    <location>
        <begin position="293"/>
        <end position="297"/>
    </location>
    <ligand>
        <name>FMN</name>
        <dbReference type="ChEBI" id="CHEBI:58210"/>
    </ligand>
</feature>
<feature type="binding site" evidence="7">
    <location>
        <position position="140"/>
    </location>
    <ligand>
        <name>glyoxylate</name>
        <dbReference type="ChEBI" id="CHEBI:36655"/>
    </ligand>
</feature>
<feature type="binding site" evidence="7">
    <location>
        <position position="262"/>
    </location>
    <ligand>
        <name>glyoxylate</name>
        <dbReference type="ChEBI" id="CHEBI:36655"/>
    </ligand>
</feature>
<dbReference type="SUPFAM" id="SSF51395">
    <property type="entry name" value="FMN-linked oxidoreductases"/>
    <property type="match status" value="1"/>
</dbReference>
<feature type="active site" description="Proton acceptor" evidence="6">
    <location>
        <position position="262"/>
    </location>
</feature>
<dbReference type="PIRSF" id="PIRSF000138">
    <property type="entry name" value="Al-hdrx_acd_dh"/>
    <property type="match status" value="1"/>
</dbReference>
<feature type="binding site" evidence="7">
    <location>
        <position position="36"/>
    </location>
    <ligand>
        <name>glyoxylate</name>
        <dbReference type="ChEBI" id="CHEBI:36655"/>
    </ligand>
</feature>
<comment type="cofactor">
    <cofactor evidence="1">
        <name>FMN</name>
        <dbReference type="ChEBI" id="CHEBI:58210"/>
    </cofactor>
</comment>
<dbReference type="STRING" id="1280954.HPO_07112"/>
<comment type="caution">
    <text evidence="9">The sequence shown here is derived from an EMBL/GenBank/DDBJ whole genome shotgun (WGS) entry which is preliminary data.</text>
</comment>
<feature type="binding site" evidence="7">
    <location>
        <position position="118"/>
    </location>
    <ligand>
        <name>FMN</name>
        <dbReference type="ChEBI" id="CHEBI:58210"/>
    </ligand>
</feature>
<dbReference type="InterPro" id="IPR013785">
    <property type="entry name" value="Aldolase_TIM"/>
</dbReference>
<dbReference type="OrthoDB" id="9770452at2"/>
<dbReference type="Pfam" id="PF01070">
    <property type="entry name" value="FMN_dh"/>
    <property type="match status" value="1"/>
</dbReference>
<dbReference type="PROSITE" id="PS51349">
    <property type="entry name" value="FMN_HYDROXY_ACID_DH_2"/>
    <property type="match status" value="1"/>
</dbReference>
<accession>A0A062V9M0</accession>
<proteinExistence type="inferred from homology"/>
<feature type="binding site" evidence="7">
    <location>
        <position position="238"/>
    </location>
    <ligand>
        <name>FMN</name>
        <dbReference type="ChEBI" id="CHEBI:58210"/>
    </ligand>
</feature>
<sequence length="365" mass="38009">MTRAAAPLPAIPPDIVSAGDYERYAEKMLDPRILAYLAGGAGDEITLRANTQALEALTLIPRVLADVAGGHTRLTLAGEALSHPFILAPVGWQKLFHPQGELASAQASAVMQTPFAVSCMATETIEAVAGQGGPVWFQIYMQPARADTEALVRRAEAAGCRALLVTVDAPIGGIRNRAQRAGFALPPGMVAANLPPETAPPALKPGESAVFDAMMRAAPGWADIAWLVGATRLPVFVKGILHPDDAARAVDAGAAGVMVSNHGGRVLDGAPAAIAALPAIAARLNEAAPILFDSGVRRGSDAFKAIALGADAVMIGRPYIWALSVAGALGVAHLIRTLREELEITMALMGCRTLADIRQSDVRRP</sequence>
<organism evidence="9 10">
    <name type="scientific">Hyphomonas polymorpha PS728</name>
    <dbReference type="NCBI Taxonomy" id="1280954"/>
    <lineage>
        <taxon>Bacteria</taxon>
        <taxon>Pseudomonadati</taxon>
        <taxon>Pseudomonadota</taxon>
        <taxon>Alphaproteobacteria</taxon>
        <taxon>Hyphomonadales</taxon>
        <taxon>Hyphomonadaceae</taxon>
        <taxon>Hyphomonas</taxon>
    </lineage>
</organism>
<dbReference type="InterPro" id="IPR000262">
    <property type="entry name" value="FMN-dep_DH"/>
</dbReference>
<reference evidence="9 10" key="1">
    <citation type="journal article" date="2014" name="Antonie Van Leeuwenhoek">
        <title>Hyphomonas beringensis sp. nov. and Hyphomonas chukchiensis sp. nov., isolated from surface seawater of the Bering Sea and Chukchi Sea.</title>
        <authorList>
            <person name="Li C."/>
            <person name="Lai Q."/>
            <person name="Li G."/>
            <person name="Dong C."/>
            <person name="Wang J."/>
            <person name="Liao Y."/>
            <person name="Shao Z."/>
        </authorList>
    </citation>
    <scope>NUCLEOTIDE SEQUENCE [LARGE SCALE GENOMIC DNA]</scope>
    <source>
        <strain evidence="9 10">PS728</strain>
    </source>
</reference>
<evidence type="ECO:0000256" key="5">
    <source>
        <dbReference type="ARBA" id="ARBA00024042"/>
    </source>
</evidence>
<feature type="binding site" evidence="7">
    <location>
        <position position="265"/>
    </location>
    <ligand>
        <name>glyoxylate</name>
        <dbReference type="ChEBI" id="CHEBI:36655"/>
    </ligand>
</feature>
<feature type="binding site" evidence="7">
    <location>
        <position position="175"/>
    </location>
    <ligand>
        <name>glyoxylate</name>
        <dbReference type="ChEBI" id="CHEBI:36655"/>
    </ligand>
</feature>
<evidence type="ECO:0000256" key="2">
    <source>
        <dbReference type="ARBA" id="ARBA00022630"/>
    </source>
</evidence>
<dbReference type="GO" id="GO:0010181">
    <property type="term" value="F:FMN binding"/>
    <property type="evidence" value="ECO:0007669"/>
    <property type="project" value="InterPro"/>
</dbReference>